<dbReference type="InterPro" id="IPR004107">
    <property type="entry name" value="Integrase_SAM-like_N"/>
</dbReference>
<dbReference type="InterPro" id="IPR044068">
    <property type="entry name" value="CB"/>
</dbReference>
<evidence type="ECO:0000256" key="7">
    <source>
        <dbReference type="ARBA" id="ARBA00023125"/>
    </source>
</evidence>
<comment type="subcellular location">
    <subcellularLocation>
        <location evidence="1 10">Cytoplasm</location>
    </subcellularLocation>
</comment>
<evidence type="ECO:0000256" key="10">
    <source>
        <dbReference type="HAMAP-Rule" id="MF_01808"/>
    </source>
</evidence>
<feature type="active site" evidence="10">
    <location>
        <position position="250"/>
    </location>
</feature>
<feature type="domain" description="Core-binding (CB)" evidence="13">
    <location>
        <begin position="3"/>
        <end position="89"/>
    </location>
</feature>
<keyword evidence="9 10" id="KW-0131">Cell cycle</keyword>
<feature type="active site" evidence="10">
    <location>
        <position position="150"/>
    </location>
</feature>
<comment type="subunit">
    <text evidence="10">Forms a cyclic heterotetrameric complex composed of two molecules of XerC and two molecules of XerD.</text>
</comment>
<dbReference type="InterPro" id="IPR011931">
    <property type="entry name" value="Recomb_XerC"/>
</dbReference>
<feature type="active site" evidence="10">
    <location>
        <position position="273"/>
    </location>
</feature>
<gene>
    <name evidence="10 14" type="primary">xerC</name>
    <name evidence="14" type="ORF">EM808_01120</name>
</gene>
<dbReference type="NCBIfam" id="NF001399">
    <property type="entry name" value="PRK00283.1"/>
    <property type="match status" value="1"/>
</dbReference>
<evidence type="ECO:0000256" key="1">
    <source>
        <dbReference type="ARBA" id="ARBA00004496"/>
    </source>
</evidence>
<feature type="active site" evidence="10">
    <location>
        <position position="247"/>
    </location>
</feature>
<dbReference type="SUPFAM" id="SSF56349">
    <property type="entry name" value="DNA breaking-rejoining enzymes"/>
    <property type="match status" value="1"/>
</dbReference>
<feature type="domain" description="Tyr recombinase" evidence="12">
    <location>
        <begin position="110"/>
        <end position="295"/>
    </location>
</feature>
<comment type="caution">
    <text evidence="14">The sequence shown here is derived from an EMBL/GenBank/DDBJ whole genome shotgun (WGS) entry which is preliminary data.</text>
</comment>
<dbReference type="GO" id="GO:0005737">
    <property type="term" value="C:cytoplasm"/>
    <property type="evidence" value="ECO:0007669"/>
    <property type="project" value="UniProtKB-SubCell"/>
</dbReference>
<keyword evidence="7 10" id="KW-0238">DNA-binding</keyword>
<accession>A0A3S2XB51</accession>
<reference evidence="14 15" key="1">
    <citation type="submission" date="2019-01" db="EMBL/GenBank/DDBJ databases">
        <title>Bacillus sp. M5HDSG1-1, whole genome shotgun sequence.</title>
        <authorList>
            <person name="Tuo L."/>
        </authorList>
    </citation>
    <scope>NUCLEOTIDE SEQUENCE [LARGE SCALE GENOMIC DNA]</scope>
    <source>
        <strain evidence="14 15">M5HDSG1-1</strain>
    </source>
</reference>
<dbReference type="Gene3D" id="1.10.443.10">
    <property type="entry name" value="Intergrase catalytic core"/>
    <property type="match status" value="1"/>
</dbReference>
<dbReference type="GO" id="GO:0007059">
    <property type="term" value="P:chromosome segregation"/>
    <property type="evidence" value="ECO:0007669"/>
    <property type="project" value="UniProtKB-UniRule"/>
</dbReference>
<dbReference type="HAMAP" id="MF_01808">
    <property type="entry name" value="Recomb_XerC_XerD"/>
    <property type="match status" value="1"/>
</dbReference>
<dbReference type="InterPro" id="IPR011010">
    <property type="entry name" value="DNA_brk_join_enz"/>
</dbReference>
<proteinExistence type="inferred from homology"/>
<evidence type="ECO:0000256" key="6">
    <source>
        <dbReference type="ARBA" id="ARBA00022908"/>
    </source>
</evidence>
<feature type="active site" description="O-(3'-phospho-DNA)-tyrosine intermediate" evidence="10">
    <location>
        <position position="282"/>
    </location>
</feature>
<sequence length="301" mass="34803">MNKEQNAFLNLFIEYLKIEKNCSPYTIDVYKKDIQQFFLFMSKQLLGHVKEVSAQDVRIFLTELFNEELARKSIARKISSLRSFYRFLARENIVESNPFAVVSIPKLESRLPDFFYEEELQHIFRSCDTTSMLGKRNVAILELLYATGIRVGECTKIEMKDIDFSISTLLVKGKGKKERYVPFGSFAHTALESYIENSRSKLMDKNKTNHPFLFVNYKGGPLTENGVRDILNRMMESSATKGKIHPHKLRHSFATHLLANGADMRTVQELLGHAFLSSTQIYTHVTSDYLKKTYMSFHPRA</sequence>
<keyword evidence="8 10" id="KW-0233">DNA recombination</keyword>
<evidence type="ECO:0000256" key="9">
    <source>
        <dbReference type="ARBA" id="ARBA00023306"/>
    </source>
</evidence>
<dbReference type="InterPro" id="IPR023009">
    <property type="entry name" value="Tyrosine_recombinase_XerC/XerD"/>
</dbReference>
<organism evidence="14 15">
    <name type="scientific">Niallia taxi</name>
    <dbReference type="NCBI Taxonomy" id="2499688"/>
    <lineage>
        <taxon>Bacteria</taxon>
        <taxon>Bacillati</taxon>
        <taxon>Bacillota</taxon>
        <taxon>Bacilli</taxon>
        <taxon>Bacillales</taxon>
        <taxon>Bacillaceae</taxon>
        <taxon>Niallia</taxon>
    </lineage>
</organism>
<dbReference type="Pfam" id="PF02899">
    <property type="entry name" value="Phage_int_SAM_1"/>
    <property type="match status" value="1"/>
</dbReference>
<feature type="active site" evidence="10">
    <location>
        <position position="174"/>
    </location>
</feature>
<evidence type="ECO:0000256" key="3">
    <source>
        <dbReference type="ARBA" id="ARBA00022490"/>
    </source>
</evidence>
<keyword evidence="3 10" id="KW-0963">Cytoplasm</keyword>
<evidence type="ECO:0000259" key="12">
    <source>
        <dbReference type="PROSITE" id="PS51898"/>
    </source>
</evidence>
<keyword evidence="15" id="KW-1185">Reference proteome</keyword>
<dbReference type="InterPro" id="IPR002104">
    <property type="entry name" value="Integrase_catalytic"/>
</dbReference>
<dbReference type="InterPro" id="IPR050090">
    <property type="entry name" value="Tyrosine_recombinase_XerCD"/>
</dbReference>
<dbReference type="GO" id="GO:0009037">
    <property type="term" value="F:tyrosine-based site-specific recombinase activity"/>
    <property type="evidence" value="ECO:0007669"/>
    <property type="project" value="UniProtKB-UniRule"/>
</dbReference>
<name>A0A3S2XB51_9BACI</name>
<dbReference type="EMBL" id="RZTZ01000001">
    <property type="protein sequence ID" value="RVT67110.1"/>
    <property type="molecule type" value="Genomic_DNA"/>
</dbReference>
<evidence type="ECO:0000313" key="15">
    <source>
        <dbReference type="Proteomes" id="UP000288024"/>
    </source>
</evidence>
<evidence type="ECO:0000313" key="14">
    <source>
        <dbReference type="EMBL" id="RVT67110.1"/>
    </source>
</evidence>
<dbReference type="InterPro" id="IPR010998">
    <property type="entry name" value="Integrase_recombinase_N"/>
</dbReference>
<comment type="function">
    <text evidence="10">Site-specific tyrosine recombinase, which acts by catalyzing the cutting and rejoining of the recombining DNA molecules. The XerC-XerD complex is essential to convert dimers of the bacterial chromosome into monomers to permit their segregation at cell division. It also contributes to the segregational stability of plasmids.</text>
</comment>
<dbReference type="PROSITE" id="PS51898">
    <property type="entry name" value="TYR_RECOMBINASE"/>
    <property type="match status" value="1"/>
</dbReference>
<keyword evidence="5 10" id="KW-0159">Chromosome partition</keyword>
<dbReference type="RefSeq" id="WP_127734609.1">
    <property type="nucleotide sequence ID" value="NZ_CAJCKN010000045.1"/>
</dbReference>
<dbReference type="Proteomes" id="UP000288024">
    <property type="component" value="Unassembled WGS sequence"/>
</dbReference>
<keyword evidence="4 10" id="KW-0132">Cell division</keyword>
<dbReference type="NCBIfam" id="NF040815">
    <property type="entry name" value="recomb_XerA_Arch"/>
    <property type="match status" value="1"/>
</dbReference>
<dbReference type="InterPro" id="IPR013762">
    <property type="entry name" value="Integrase-like_cat_sf"/>
</dbReference>
<evidence type="ECO:0000259" key="13">
    <source>
        <dbReference type="PROSITE" id="PS51900"/>
    </source>
</evidence>
<dbReference type="Pfam" id="PF00589">
    <property type="entry name" value="Phage_integrase"/>
    <property type="match status" value="1"/>
</dbReference>
<evidence type="ECO:0000256" key="11">
    <source>
        <dbReference type="NCBIfam" id="TIGR02224"/>
    </source>
</evidence>
<dbReference type="GO" id="GO:0003677">
    <property type="term" value="F:DNA binding"/>
    <property type="evidence" value="ECO:0007669"/>
    <property type="project" value="UniProtKB-UniRule"/>
</dbReference>
<evidence type="ECO:0000256" key="5">
    <source>
        <dbReference type="ARBA" id="ARBA00022829"/>
    </source>
</evidence>
<dbReference type="GO" id="GO:0006313">
    <property type="term" value="P:DNA transposition"/>
    <property type="evidence" value="ECO:0007669"/>
    <property type="project" value="UniProtKB-UniRule"/>
</dbReference>
<dbReference type="PANTHER" id="PTHR30349">
    <property type="entry name" value="PHAGE INTEGRASE-RELATED"/>
    <property type="match status" value="1"/>
</dbReference>
<dbReference type="PANTHER" id="PTHR30349:SF77">
    <property type="entry name" value="TYROSINE RECOMBINASE XERC"/>
    <property type="match status" value="1"/>
</dbReference>
<dbReference type="AlphaFoldDB" id="A0A3S2XB51"/>
<evidence type="ECO:0000256" key="2">
    <source>
        <dbReference type="ARBA" id="ARBA00006657"/>
    </source>
</evidence>
<dbReference type="NCBIfam" id="TIGR02224">
    <property type="entry name" value="recomb_XerC"/>
    <property type="match status" value="1"/>
</dbReference>
<comment type="similarity">
    <text evidence="2 10">Belongs to the 'phage' integrase family. XerC subfamily.</text>
</comment>
<dbReference type="Gene3D" id="1.10.150.130">
    <property type="match status" value="1"/>
</dbReference>
<dbReference type="CDD" id="cd00798">
    <property type="entry name" value="INT_XerDC_C"/>
    <property type="match status" value="1"/>
</dbReference>
<evidence type="ECO:0000256" key="8">
    <source>
        <dbReference type="ARBA" id="ARBA00023172"/>
    </source>
</evidence>
<dbReference type="GO" id="GO:0051301">
    <property type="term" value="P:cell division"/>
    <property type="evidence" value="ECO:0007669"/>
    <property type="project" value="UniProtKB-UniRule"/>
</dbReference>
<keyword evidence="6 10" id="KW-0229">DNA integration</keyword>
<protein>
    <recommendedName>
        <fullName evidence="10 11">Tyrosine recombinase XerC</fullName>
    </recommendedName>
</protein>
<evidence type="ECO:0000256" key="4">
    <source>
        <dbReference type="ARBA" id="ARBA00022618"/>
    </source>
</evidence>
<dbReference type="PROSITE" id="PS51900">
    <property type="entry name" value="CB"/>
    <property type="match status" value="1"/>
</dbReference>
<dbReference type="GeneID" id="87615252"/>